<dbReference type="Proteomes" id="UP000476064">
    <property type="component" value="Chromosome"/>
</dbReference>
<organism evidence="2 3">
    <name type="scientific">Paenibacillus lycopersici</name>
    <dbReference type="NCBI Taxonomy" id="2704462"/>
    <lineage>
        <taxon>Bacteria</taxon>
        <taxon>Bacillati</taxon>
        <taxon>Bacillota</taxon>
        <taxon>Bacilli</taxon>
        <taxon>Bacillales</taxon>
        <taxon>Paenibacillaceae</taxon>
        <taxon>Paenibacillus</taxon>
    </lineage>
</organism>
<evidence type="ECO:0000313" key="2">
    <source>
        <dbReference type="EMBL" id="QHT59243.1"/>
    </source>
</evidence>
<evidence type="ECO:0000313" key="3">
    <source>
        <dbReference type="Proteomes" id="UP000476064"/>
    </source>
</evidence>
<feature type="transmembrane region" description="Helical" evidence="1">
    <location>
        <begin position="43"/>
        <end position="64"/>
    </location>
</feature>
<reference evidence="2 3" key="1">
    <citation type="submission" date="2020-01" db="EMBL/GenBank/DDBJ databases">
        <title>Paenibacillus sp. nov., isolated from tomato rhizosphere.</title>
        <authorList>
            <person name="Weon H.-Y."/>
            <person name="Lee S.A."/>
        </authorList>
    </citation>
    <scope>NUCLEOTIDE SEQUENCE [LARGE SCALE GENOMIC DNA]</scope>
    <source>
        <strain evidence="2 3">12200R-189</strain>
    </source>
</reference>
<sequence length="81" mass="9478">MVAQKRSVPACSARRPPRSECCKAVFLRLARLLLARLLQVRLLLIRLLLARFLFVRLLLARFLFVRLLQARLRLTQLPARN</sequence>
<accession>A0A6C0FV18</accession>
<keyword evidence="1" id="KW-0472">Membrane</keyword>
<keyword evidence="1" id="KW-0812">Transmembrane</keyword>
<evidence type="ECO:0000256" key="1">
    <source>
        <dbReference type="SAM" id="Phobius"/>
    </source>
</evidence>
<keyword evidence="1" id="KW-1133">Transmembrane helix</keyword>
<dbReference type="KEGG" id="plyc:GXP70_04170"/>
<dbReference type="RefSeq" id="WP_162355310.1">
    <property type="nucleotide sequence ID" value="NZ_CP048209.1"/>
</dbReference>
<dbReference type="AlphaFoldDB" id="A0A6C0FV18"/>
<keyword evidence="3" id="KW-1185">Reference proteome</keyword>
<protein>
    <submittedName>
        <fullName evidence="2">Uncharacterized protein</fullName>
    </submittedName>
</protein>
<name>A0A6C0FV18_9BACL</name>
<gene>
    <name evidence="2" type="ORF">GXP70_04170</name>
</gene>
<dbReference type="EMBL" id="CP048209">
    <property type="protein sequence ID" value="QHT59243.1"/>
    <property type="molecule type" value="Genomic_DNA"/>
</dbReference>
<proteinExistence type="predicted"/>